<keyword evidence="4" id="KW-1185">Reference proteome</keyword>
<dbReference type="Pfam" id="PF01551">
    <property type="entry name" value="Peptidase_M23"/>
    <property type="match status" value="1"/>
</dbReference>
<accession>A0ABQ6ZA83</accession>
<evidence type="ECO:0000313" key="4">
    <source>
        <dbReference type="Proteomes" id="UP000788419"/>
    </source>
</evidence>
<evidence type="ECO:0000259" key="1">
    <source>
        <dbReference type="Pfam" id="PF01551"/>
    </source>
</evidence>
<dbReference type="Pfam" id="PF13511">
    <property type="entry name" value="DUF4124"/>
    <property type="match status" value="1"/>
</dbReference>
<feature type="domain" description="M23ase beta-sheet core" evidence="1">
    <location>
        <begin position="184"/>
        <end position="285"/>
    </location>
</feature>
<gene>
    <name evidence="3" type="ORF">CSC65_01725</name>
</gene>
<dbReference type="EMBL" id="PDWN01000002">
    <property type="protein sequence ID" value="KAF1696785.1"/>
    <property type="molecule type" value="Genomic_DNA"/>
</dbReference>
<dbReference type="PANTHER" id="PTHR21666">
    <property type="entry name" value="PEPTIDASE-RELATED"/>
    <property type="match status" value="1"/>
</dbReference>
<dbReference type="CDD" id="cd12797">
    <property type="entry name" value="M23_peptidase"/>
    <property type="match status" value="1"/>
</dbReference>
<organism evidence="3 4">
    <name type="scientific">Pseudoxanthomonas daejeonensis</name>
    <dbReference type="NCBI Taxonomy" id="266062"/>
    <lineage>
        <taxon>Bacteria</taxon>
        <taxon>Pseudomonadati</taxon>
        <taxon>Pseudomonadota</taxon>
        <taxon>Gammaproteobacteria</taxon>
        <taxon>Lysobacterales</taxon>
        <taxon>Lysobacteraceae</taxon>
        <taxon>Pseudoxanthomonas</taxon>
    </lineage>
</organism>
<evidence type="ECO:0000259" key="2">
    <source>
        <dbReference type="Pfam" id="PF13511"/>
    </source>
</evidence>
<sequence length="313" mass="34196">MTHGRARPVGWLLAAAAGVALAIALPADAARFWRWKDAQGTPVFGDRPPAGEVDGVQASSFRRSPTDPVGLHVQDRGSHYEVVADNRAPGPVEVQLALARAENVRPVPALPASSVVPAGGKRVLARVYPVDPRMPNAFEVVLDQLPGDPRARPFDFEYRVPFDYGRVRVDQGFGGRFSHNDPQNHYAVDFALPEGTPVLAARGGVILQVESDFERTGLDRERYGGRANYIRILHDDGSMALYAHLKPEGVEVRVGQQVRQGQRIALSGNTGFSTAPHLHFVVQANRGMRLEAIPFRMFGALGELKFARDETGR</sequence>
<dbReference type="InterPro" id="IPR025392">
    <property type="entry name" value="DUF4124"/>
</dbReference>
<dbReference type="RefSeq" id="WP_162408261.1">
    <property type="nucleotide sequence ID" value="NZ_PDWN01000002.1"/>
</dbReference>
<proteinExistence type="predicted"/>
<feature type="domain" description="DUF4124" evidence="2">
    <location>
        <begin position="20"/>
        <end position="55"/>
    </location>
</feature>
<dbReference type="InterPro" id="IPR050570">
    <property type="entry name" value="Cell_wall_metabolism_enzyme"/>
</dbReference>
<protein>
    <submittedName>
        <fullName evidence="3">Peptidase</fullName>
    </submittedName>
</protein>
<reference evidence="3 4" key="1">
    <citation type="submission" date="2017-10" db="EMBL/GenBank/DDBJ databases">
        <title>Whole genome sequencing of members of genus Pseudoxanthomonas.</title>
        <authorList>
            <person name="Kumar S."/>
            <person name="Bansal K."/>
            <person name="Kaur A."/>
            <person name="Patil P."/>
            <person name="Sharma S."/>
            <person name="Patil P.B."/>
        </authorList>
    </citation>
    <scope>NUCLEOTIDE SEQUENCE [LARGE SCALE GENOMIC DNA]</scope>
    <source>
        <strain evidence="3 4">DSM 17801</strain>
    </source>
</reference>
<dbReference type="InterPro" id="IPR016047">
    <property type="entry name" value="M23ase_b-sheet_dom"/>
</dbReference>
<dbReference type="InterPro" id="IPR011055">
    <property type="entry name" value="Dup_hybrid_motif"/>
</dbReference>
<dbReference type="Gene3D" id="2.70.70.10">
    <property type="entry name" value="Glucose Permease (Domain IIA)"/>
    <property type="match status" value="1"/>
</dbReference>
<dbReference type="SUPFAM" id="SSF51261">
    <property type="entry name" value="Duplicated hybrid motif"/>
    <property type="match status" value="1"/>
</dbReference>
<dbReference type="Proteomes" id="UP000788419">
    <property type="component" value="Unassembled WGS sequence"/>
</dbReference>
<dbReference type="PANTHER" id="PTHR21666:SF294">
    <property type="entry name" value="PEPTIDASE M23"/>
    <property type="match status" value="1"/>
</dbReference>
<evidence type="ECO:0000313" key="3">
    <source>
        <dbReference type="EMBL" id="KAF1696785.1"/>
    </source>
</evidence>
<comment type="caution">
    <text evidence="3">The sequence shown here is derived from an EMBL/GenBank/DDBJ whole genome shotgun (WGS) entry which is preliminary data.</text>
</comment>
<name>A0ABQ6ZA83_9GAMM</name>